<reference evidence="1 2" key="1">
    <citation type="submission" date="2018-06" db="EMBL/GenBank/DDBJ databases">
        <authorList>
            <consortium name="Pathogen Informatics"/>
            <person name="Doyle S."/>
        </authorList>
    </citation>
    <scope>NUCLEOTIDE SEQUENCE [LARGE SCALE GENOMIC DNA]</scope>
    <source>
        <strain evidence="1 2">NCTC10786</strain>
    </source>
</reference>
<dbReference type="EMBL" id="UAVY01000008">
    <property type="protein sequence ID" value="SQB39716.1"/>
    <property type="molecule type" value="Genomic_DNA"/>
</dbReference>
<gene>
    <name evidence="1" type="ORF">NCTC10786_04797</name>
</gene>
<evidence type="ECO:0000313" key="1">
    <source>
        <dbReference type="EMBL" id="SQB39716.1"/>
    </source>
</evidence>
<accession>A0A2X2WEQ8</accession>
<name>A0A2X2WEQ8_CITKO</name>
<dbReference type="Proteomes" id="UP000251584">
    <property type="component" value="Unassembled WGS sequence"/>
</dbReference>
<organism evidence="1 2">
    <name type="scientific">Citrobacter koseri</name>
    <name type="common">Citrobacter diversus</name>
    <dbReference type="NCBI Taxonomy" id="545"/>
    <lineage>
        <taxon>Bacteria</taxon>
        <taxon>Pseudomonadati</taxon>
        <taxon>Pseudomonadota</taxon>
        <taxon>Gammaproteobacteria</taxon>
        <taxon>Enterobacterales</taxon>
        <taxon>Enterobacteriaceae</taxon>
        <taxon>Citrobacter</taxon>
    </lineage>
</organism>
<dbReference type="AlphaFoldDB" id="A0A2X2WEQ8"/>
<protein>
    <submittedName>
        <fullName evidence="1">Uncharacterized protein</fullName>
    </submittedName>
</protein>
<sequence length="96" mass="10772">MASGEDVPANFRNGSGNTIFSAALAVIDFKPMFAHFFRHRLDVQDFTRTALINIRNRRTVDGGVGPDRELRIAMLSQNKGIDALRADIQFLRQRAP</sequence>
<proteinExistence type="predicted"/>
<evidence type="ECO:0000313" key="2">
    <source>
        <dbReference type="Proteomes" id="UP000251584"/>
    </source>
</evidence>